<reference evidence="1" key="1">
    <citation type="journal article" date="2023" name="Insect Mol. Biol.">
        <title>Genome sequencing provides insights into the evolution of gene families encoding plant cell wall-degrading enzymes in longhorned beetles.</title>
        <authorList>
            <person name="Shin N.R."/>
            <person name="Okamura Y."/>
            <person name="Kirsch R."/>
            <person name="Pauchet Y."/>
        </authorList>
    </citation>
    <scope>NUCLEOTIDE SEQUENCE</scope>
    <source>
        <strain evidence="1">AMC_N1</strain>
    </source>
</reference>
<dbReference type="Pfam" id="PF03564">
    <property type="entry name" value="DUF1759"/>
    <property type="match status" value="1"/>
</dbReference>
<dbReference type="PANTHER" id="PTHR47331:SF5">
    <property type="entry name" value="RIBONUCLEASE H"/>
    <property type="match status" value="1"/>
</dbReference>
<dbReference type="AlphaFoldDB" id="A0AAV8YYE0"/>
<protein>
    <recommendedName>
        <fullName evidence="3">Peptidase aspartic putative domain-containing protein</fullName>
    </recommendedName>
</protein>
<organism evidence="1 2">
    <name type="scientific">Aromia moschata</name>
    <dbReference type="NCBI Taxonomy" id="1265417"/>
    <lineage>
        <taxon>Eukaryota</taxon>
        <taxon>Metazoa</taxon>
        <taxon>Ecdysozoa</taxon>
        <taxon>Arthropoda</taxon>
        <taxon>Hexapoda</taxon>
        <taxon>Insecta</taxon>
        <taxon>Pterygota</taxon>
        <taxon>Neoptera</taxon>
        <taxon>Endopterygota</taxon>
        <taxon>Coleoptera</taxon>
        <taxon>Polyphaga</taxon>
        <taxon>Cucujiformia</taxon>
        <taxon>Chrysomeloidea</taxon>
        <taxon>Cerambycidae</taxon>
        <taxon>Cerambycinae</taxon>
        <taxon>Callichromatini</taxon>
        <taxon>Aromia</taxon>
    </lineage>
</organism>
<dbReference type="EMBL" id="JAPWTK010000035">
    <property type="protein sequence ID" value="KAJ8955915.1"/>
    <property type="molecule type" value="Genomic_DNA"/>
</dbReference>
<dbReference type="Gene3D" id="2.40.70.10">
    <property type="entry name" value="Acid Proteases"/>
    <property type="match status" value="1"/>
</dbReference>
<dbReference type="Proteomes" id="UP001162162">
    <property type="component" value="Unassembled WGS sequence"/>
</dbReference>
<proteinExistence type="predicted"/>
<evidence type="ECO:0000313" key="2">
    <source>
        <dbReference type="Proteomes" id="UP001162162"/>
    </source>
</evidence>
<dbReference type="PANTHER" id="PTHR47331">
    <property type="entry name" value="PHD-TYPE DOMAIN-CONTAINING PROTEIN"/>
    <property type="match status" value="1"/>
</dbReference>
<name>A0AAV8YYE0_9CUCU</name>
<gene>
    <name evidence="1" type="ORF">NQ318_005463</name>
</gene>
<dbReference type="InterPro" id="IPR021109">
    <property type="entry name" value="Peptidase_aspartic_dom_sf"/>
</dbReference>
<accession>A0AAV8YYE0</accession>
<keyword evidence="2" id="KW-1185">Reference proteome</keyword>
<sequence length="647" mass="72445">MSEELTALNQTIKSQPSKSKLTELELRIAKLESYLLSDFEDIQYKIETIEPDSANDTVTFEADYYAVLADAKNFIGEFNASASGNAVAEATPVAQPILNSTARGLIIPIQALNYPLLSYRNLMDSAQIAPISKFHYLRASLEGPAAQCIKAIEFSAANYQIAWDLLNERYNNKRLMVHNHIKSLFNIAEVKAESAVNLRSLIDTVFKKHALAKGTRVAHRSVGRFNYISCHQLPTLSEFITFLKTRAEFLEKVDMHMQKPKVLKNREHQKSFVAKLTSKSFACFVCNKNHAIYGCPEFGSMTANQRLSKTRELKLCTNCLRNNHMSKDCKAGNCRKCKKNHHTLLHFEQARVETEQGVAERLPDKQEVTEQAERTDSYHSRAFNANNHVLLSTVSVNIMNAQGEPTSCRAVLDSGSMSNFISNRLFLKLGLPKIKVNFAVSGIGQIASHLNAACEVKLQSNQNRFSARITKFIFDSASLNIPTNVYLADPHFNEPGDVDLLIGAGIFWDILCDGKVQLGVGKPVMQNTKLGWVISGPMNIPENHSKTVCNFSRGDIIVQNQLEKFWEVEEISSAALSPEESQAEQHFADNFKRNSGGRFIVSIPLKHPIAKLGESKQLALSQFLALERRLIRNPNLKAMYVDFMQGV</sequence>
<evidence type="ECO:0008006" key="3">
    <source>
        <dbReference type="Google" id="ProtNLM"/>
    </source>
</evidence>
<dbReference type="InterPro" id="IPR005312">
    <property type="entry name" value="DUF1759"/>
</dbReference>
<evidence type="ECO:0000313" key="1">
    <source>
        <dbReference type="EMBL" id="KAJ8955915.1"/>
    </source>
</evidence>
<comment type="caution">
    <text evidence="1">The sequence shown here is derived from an EMBL/GenBank/DDBJ whole genome shotgun (WGS) entry which is preliminary data.</text>
</comment>